<gene>
    <name evidence="1" type="ORF">B7P33_12555</name>
</gene>
<reference evidence="1 2" key="1">
    <citation type="submission" date="2017-04" db="EMBL/GenBank/DDBJ databases">
        <title>A new member of the family Flavobacteriaceae isolated from ascidians.</title>
        <authorList>
            <person name="Chen L."/>
        </authorList>
    </citation>
    <scope>NUCLEOTIDE SEQUENCE [LARGE SCALE GENOMIC DNA]</scope>
    <source>
        <strain evidence="1 2">HQA918</strain>
    </source>
</reference>
<organism evidence="1 2">
    <name type="scientific">Sediminicola luteus</name>
    <dbReference type="NCBI Taxonomy" id="319238"/>
    <lineage>
        <taxon>Bacteria</taxon>
        <taxon>Pseudomonadati</taxon>
        <taxon>Bacteroidota</taxon>
        <taxon>Flavobacteriia</taxon>
        <taxon>Flavobacteriales</taxon>
        <taxon>Flavobacteriaceae</taxon>
        <taxon>Sediminicola</taxon>
    </lineage>
</organism>
<dbReference type="OrthoDB" id="4393931at2"/>
<dbReference type="AlphaFoldDB" id="A0A2A4G7X6"/>
<proteinExistence type="predicted"/>
<keyword evidence="2" id="KW-1185">Reference proteome</keyword>
<dbReference type="Proteomes" id="UP000219559">
    <property type="component" value="Unassembled WGS sequence"/>
</dbReference>
<dbReference type="EMBL" id="NBWU01000004">
    <property type="protein sequence ID" value="PCE64064.1"/>
    <property type="molecule type" value="Genomic_DNA"/>
</dbReference>
<evidence type="ECO:0000313" key="2">
    <source>
        <dbReference type="Proteomes" id="UP000219559"/>
    </source>
</evidence>
<comment type="caution">
    <text evidence="1">The sequence shown here is derived from an EMBL/GenBank/DDBJ whole genome shotgun (WGS) entry which is preliminary data.</text>
</comment>
<name>A0A2A4G7X6_9FLAO</name>
<dbReference type="InterPro" id="IPR041289">
    <property type="entry name" value="Bact_RF_family3"/>
</dbReference>
<accession>A0A2A4G7X6</accession>
<sequence>MESLKNTWKQLQSVQDPICITISMPTHRVFPDTDTDKINFKNLIKEAQEKLIDRYGKREVSDVLKSLNTLTEAYDERTQLDSVHLFASATTAELVKLPLTIQNNEVIINNAFDTHYIEDVYENKKEFFILLLSQRGARLFDALNNEILSEIENDDFPIGENPFTITDPTEASNAKRMDDTAKAYFNIVDKAVQRSSRITGLQVLVISTRRNFDYLIEVSKSPVIYLGNSLKDYNNKSTPDLAKQAWNHING</sequence>
<protein>
    <submittedName>
        <fullName evidence="1">Uncharacterized protein</fullName>
    </submittedName>
</protein>
<dbReference type="RefSeq" id="WP_097442781.1">
    <property type="nucleotide sequence ID" value="NZ_NBWU01000004.1"/>
</dbReference>
<dbReference type="Pfam" id="PF18845">
    <property type="entry name" value="baeRF_family3"/>
    <property type="match status" value="1"/>
</dbReference>
<evidence type="ECO:0000313" key="1">
    <source>
        <dbReference type="EMBL" id="PCE64064.1"/>
    </source>
</evidence>